<organism evidence="1 2">
    <name type="scientific">Aspergillus indologenus CBS 114.80</name>
    <dbReference type="NCBI Taxonomy" id="1450541"/>
    <lineage>
        <taxon>Eukaryota</taxon>
        <taxon>Fungi</taxon>
        <taxon>Dikarya</taxon>
        <taxon>Ascomycota</taxon>
        <taxon>Pezizomycotina</taxon>
        <taxon>Eurotiomycetes</taxon>
        <taxon>Eurotiomycetidae</taxon>
        <taxon>Eurotiales</taxon>
        <taxon>Aspergillaceae</taxon>
        <taxon>Aspergillus</taxon>
        <taxon>Aspergillus subgen. Circumdati</taxon>
    </lineage>
</organism>
<keyword evidence="2" id="KW-1185">Reference proteome</keyword>
<evidence type="ECO:0000313" key="2">
    <source>
        <dbReference type="Proteomes" id="UP000248817"/>
    </source>
</evidence>
<accession>A0A2V5HPG4</accession>
<sequence length="136" mass="15154">MIMDDWRTDGQTDNLTGLIPDRPTQNVDKLVVLLKDDGVGEKIEEHRPDRLLLARHFCLRGALWSSGLVCHLHVSLPIRPYPGRFLLVRCVTQGSPRLLAVYSTLDCVGKISLSGNRVPTYSVPCVCLVDDLGRDC</sequence>
<reference evidence="1 2" key="1">
    <citation type="submission" date="2018-02" db="EMBL/GenBank/DDBJ databases">
        <title>The genomes of Aspergillus section Nigri reveals drivers in fungal speciation.</title>
        <authorList>
            <consortium name="DOE Joint Genome Institute"/>
            <person name="Vesth T.C."/>
            <person name="Nybo J."/>
            <person name="Theobald S."/>
            <person name="Brandl J."/>
            <person name="Frisvad J.C."/>
            <person name="Nielsen K.F."/>
            <person name="Lyhne E.K."/>
            <person name="Kogle M.E."/>
            <person name="Kuo A."/>
            <person name="Riley R."/>
            <person name="Clum A."/>
            <person name="Nolan M."/>
            <person name="Lipzen A."/>
            <person name="Salamov A."/>
            <person name="Henrissat B."/>
            <person name="Wiebenga A."/>
            <person name="De vries R.P."/>
            <person name="Grigoriev I.V."/>
            <person name="Mortensen U.H."/>
            <person name="Andersen M.R."/>
            <person name="Baker S.E."/>
        </authorList>
    </citation>
    <scope>NUCLEOTIDE SEQUENCE [LARGE SCALE GENOMIC DNA]</scope>
    <source>
        <strain evidence="1 2">CBS 114.80</strain>
    </source>
</reference>
<evidence type="ECO:0000313" key="1">
    <source>
        <dbReference type="EMBL" id="PYI26388.1"/>
    </source>
</evidence>
<dbReference type="AlphaFoldDB" id="A0A2V5HPG4"/>
<name>A0A2V5HPG4_9EURO</name>
<gene>
    <name evidence="1" type="ORF">BP00DRAFT_64402</name>
</gene>
<dbReference type="EMBL" id="KZ825599">
    <property type="protein sequence ID" value="PYI26388.1"/>
    <property type="molecule type" value="Genomic_DNA"/>
</dbReference>
<proteinExistence type="predicted"/>
<protein>
    <submittedName>
        <fullName evidence="1">Uncharacterized protein</fullName>
    </submittedName>
</protein>
<dbReference type="Proteomes" id="UP000248817">
    <property type="component" value="Unassembled WGS sequence"/>
</dbReference>